<evidence type="ECO:0000259" key="4">
    <source>
        <dbReference type="PROSITE" id="PS01124"/>
    </source>
</evidence>
<dbReference type="InterPro" id="IPR020449">
    <property type="entry name" value="Tscrpt_reg_AraC-type_HTH"/>
</dbReference>
<dbReference type="Proteomes" id="UP001221924">
    <property type="component" value="Unassembled WGS sequence"/>
</dbReference>
<evidence type="ECO:0000313" key="6">
    <source>
        <dbReference type="Proteomes" id="UP001221924"/>
    </source>
</evidence>
<keyword evidence="3" id="KW-0804">Transcription</keyword>
<keyword evidence="2" id="KW-0238">DNA-binding</keyword>
<feature type="domain" description="HTH araC/xylS-type" evidence="4">
    <location>
        <begin position="1"/>
        <end position="48"/>
    </location>
</feature>
<evidence type="ECO:0000313" key="5">
    <source>
        <dbReference type="EMBL" id="MDE8693830.1"/>
    </source>
</evidence>
<dbReference type="PRINTS" id="PR00032">
    <property type="entry name" value="HTHARAC"/>
</dbReference>
<dbReference type="InterPro" id="IPR018060">
    <property type="entry name" value="HTH_AraC"/>
</dbReference>
<evidence type="ECO:0000256" key="3">
    <source>
        <dbReference type="ARBA" id="ARBA00023163"/>
    </source>
</evidence>
<accession>A0AAW6M4I6</accession>
<dbReference type="PROSITE" id="PS01124">
    <property type="entry name" value="HTH_ARAC_FAMILY_2"/>
    <property type="match status" value="1"/>
</dbReference>
<dbReference type="PANTHER" id="PTHR43280:SF32">
    <property type="entry name" value="TRANSCRIPTIONAL REGULATORY PROTEIN"/>
    <property type="match status" value="1"/>
</dbReference>
<dbReference type="Pfam" id="PF12833">
    <property type="entry name" value="HTH_18"/>
    <property type="match status" value="1"/>
</dbReference>
<reference evidence="5" key="1">
    <citation type="submission" date="2023-03" db="EMBL/GenBank/DDBJ databases">
        <title>DFI Biobank Strains.</title>
        <authorList>
            <person name="Mostad J."/>
            <person name="Paddock L."/>
            <person name="Medina S."/>
            <person name="Waligurski E."/>
            <person name="Barat B."/>
            <person name="Smith R."/>
            <person name="Burgo V."/>
            <person name="Metcalfe C."/>
            <person name="Woodson C."/>
            <person name="Sundararajan A."/>
            <person name="Ramaswamy R."/>
            <person name="Lin H."/>
            <person name="Pamer E.G."/>
        </authorList>
    </citation>
    <scope>NUCLEOTIDE SEQUENCE</scope>
    <source>
        <strain evidence="5">DFI.9.5</strain>
    </source>
</reference>
<name>A0AAW6M4I6_9BACE</name>
<gene>
    <name evidence="5" type="ORF">PZH42_06905</name>
</gene>
<dbReference type="SUPFAM" id="SSF46689">
    <property type="entry name" value="Homeodomain-like"/>
    <property type="match status" value="1"/>
</dbReference>
<dbReference type="RefSeq" id="WP_256141141.1">
    <property type="nucleotide sequence ID" value="NZ_JANFZY010000007.1"/>
</dbReference>
<dbReference type="EMBL" id="JARFID010000004">
    <property type="protein sequence ID" value="MDE8693830.1"/>
    <property type="molecule type" value="Genomic_DNA"/>
</dbReference>
<keyword evidence="1" id="KW-0805">Transcription regulation</keyword>
<proteinExistence type="predicted"/>
<dbReference type="InterPro" id="IPR009057">
    <property type="entry name" value="Homeodomain-like_sf"/>
</dbReference>
<sequence>MEAAKELFLNPQKSITPVGISLGFQYPQYFVRFFKRMTGMTPSEFRGN</sequence>
<evidence type="ECO:0000256" key="1">
    <source>
        <dbReference type="ARBA" id="ARBA00023015"/>
    </source>
</evidence>
<organism evidence="5 6">
    <name type="scientific">Bacteroides cellulosilyticus</name>
    <dbReference type="NCBI Taxonomy" id="246787"/>
    <lineage>
        <taxon>Bacteria</taxon>
        <taxon>Pseudomonadati</taxon>
        <taxon>Bacteroidota</taxon>
        <taxon>Bacteroidia</taxon>
        <taxon>Bacteroidales</taxon>
        <taxon>Bacteroidaceae</taxon>
        <taxon>Bacteroides</taxon>
    </lineage>
</organism>
<dbReference type="GO" id="GO:0043565">
    <property type="term" value="F:sequence-specific DNA binding"/>
    <property type="evidence" value="ECO:0007669"/>
    <property type="project" value="InterPro"/>
</dbReference>
<dbReference type="AlphaFoldDB" id="A0AAW6M4I6"/>
<dbReference type="PANTHER" id="PTHR43280">
    <property type="entry name" value="ARAC-FAMILY TRANSCRIPTIONAL REGULATOR"/>
    <property type="match status" value="1"/>
</dbReference>
<dbReference type="Gene3D" id="1.10.10.60">
    <property type="entry name" value="Homeodomain-like"/>
    <property type="match status" value="1"/>
</dbReference>
<protein>
    <submittedName>
        <fullName evidence="5">Helix-turn-helix domain-containing protein</fullName>
    </submittedName>
</protein>
<dbReference type="GO" id="GO:0003700">
    <property type="term" value="F:DNA-binding transcription factor activity"/>
    <property type="evidence" value="ECO:0007669"/>
    <property type="project" value="InterPro"/>
</dbReference>
<evidence type="ECO:0000256" key="2">
    <source>
        <dbReference type="ARBA" id="ARBA00023125"/>
    </source>
</evidence>
<comment type="caution">
    <text evidence="5">The sequence shown here is derived from an EMBL/GenBank/DDBJ whole genome shotgun (WGS) entry which is preliminary data.</text>
</comment>